<evidence type="ECO:0000313" key="1">
    <source>
        <dbReference type="Proteomes" id="UP000079169"/>
    </source>
</evidence>
<accession>A0A1S3D6P9</accession>
<protein>
    <submittedName>
        <fullName evidence="2">Uncharacterized protein LOC103512588</fullName>
    </submittedName>
</protein>
<organism evidence="1 2">
    <name type="scientific">Diaphorina citri</name>
    <name type="common">Asian citrus psyllid</name>
    <dbReference type="NCBI Taxonomy" id="121845"/>
    <lineage>
        <taxon>Eukaryota</taxon>
        <taxon>Metazoa</taxon>
        <taxon>Ecdysozoa</taxon>
        <taxon>Arthropoda</taxon>
        <taxon>Hexapoda</taxon>
        <taxon>Insecta</taxon>
        <taxon>Pterygota</taxon>
        <taxon>Neoptera</taxon>
        <taxon>Paraneoptera</taxon>
        <taxon>Hemiptera</taxon>
        <taxon>Sternorrhyncha</taxon>
        <taxon>Psylloidea</taxon>
        <taxon>Psyllidae</taxon>
        <taxon>Diaphorininae</taxon>
        <taxon>Diaphorina</taxon>
    </lineage>
</organism>
<proteinExistence type="predicted"/>
<evidence type="ECO:0000313" key="2">
    <source>
        <dbReference type="RefSeq" id="XP_008475586.1"/>
    </source>
</evidence>
<dbReference type="GeneID" id="103512588"/>
<dbReference type="KEGG" id="dci:103512588"/>
<dbReference type="AlphaFoldDB" id="A0A1S3D6P9"/>
<dbReference type="Proteomes" id="UP000079169">
    <property type="component" value="Unplaced"/>
</dbReference>
<gene>
    <name evidence="2" type="primary">LOC103512588</name>
</gene>
<reference evidence="2" key="1">
    <citation type="submission" date="2025-08" db="UniProtKB">
        <authorList>
            <consortium name="RefSeq"/>
        </authorList>
    </citation>
    <scope>IDENTIFICATION</scope>
</reference>
<sequence length="148" mass="17098">MIGQQFEIMELGEELNQNTNSQLRTILSQFRNQQQLMRTTVHIWIQAKKDKENNPPLCPNCVNLKKQLRDKTYKVSKLSNGSYTHLQDLDILDDTSLEGQICPMCKHVETEDDLFLSHVYSHFGESNEDDPCTGNTLEHATVFPQFNI</sequence>
<keyword evidence="1" id="KW-1185">Reference proteome</keyword>
<name>A0A1S3D6P9_DIACI</name>
<dbReference type="RefSeq" id="XP_008475586.1">
    <property type="nucleotide sequence ID" value="XM_008477364.3"/>
</dbReference>
<dbReference type="PaxDb" id="121845-A0A1S3D6P9"/>